<dbReference type="InterPro" id="IPR010987">
    <property type="entry name" value="Glutathione-S-Trfase_C-like"/>
</dbReference>
<protein>
    <submittedName>
        <fullName evidence="5">Glutathione S-transferase 1-like</fullName>
    </submittedName>
</protein>
<evidence type="ECO:0000256" key="1">
    <source>
        <dbReference type="ARBA" id="ARBA00011738"/>
    </source>
</evidence>
<dbReference type="AlphaFoldDB" id="A0A6P7FW11"/>
<evidence type="ECO:0000313" key="5">
    <source>
        <dbReference type="RefSeq" id="XP_028138962.1"/>
    </source>
</evidence>
<dbReference type="FunCoup" id="A0A6P7FW11">
    <property type="interactions" value="582"/>
</dbReference>
<organism evidence="5">
    <name type="scientific">Diabrotica virgifera virgifera</name>
    <name type="common">western corn rootworm</name>
    <dbReference type="NCBI Taxonomy" id="50390"/>
    <lineage>
        <taxon>Eukaryota</taxon>
        <taxon>Metazoa</taxon>
        <taxon>Ecdysozoa</taxon>
        <taxon>Arthropoda</taxon>
        <taxon>Hexapoda</taxon>
        <taxon>Insecta</taxon>
        <taxon>Pterygota</taxon>
        <taxon>Neoptera</taxon>
        <taxon>Endopterygota</taxon>
        <taxon>Coleoptera</taxon>
        <taxon>Polyphaga</taxon>
        <taxon>Cucujiformia</taxon>
        <taxon>Chrysomeloidea</taxon>
        <taxon>Chrysomelidae</taxon>
        <taxon>Galerucinae</taxon>
        <taxon>Diabroticina</taxon>
        <taxon>Diabroticites</taxon>
        <taxon>Diabrotica</taxon>
    </lineage>
</organism>
<dbReference type="FunFam" id="3.40.30.10:FF:000034">
    <property type="entry name" value="glutathione S-transferase 1"/>
    <property type="match status" value="1"/>
</dbReference>
<name>A0A6P7FW11_DIAVI</name>
<dbReference type="FunFam" id="1.20.1050.10:FF:000007">
    <property type="entry name" value="Glutathione S-transferase 1-1"/>
    <property type="match status" value="1"/>
</dbReference>
<feature type="domain" description="GST N-terminal" evidence="3">
    <location>
        <begin position="1"/>
        <end position="82"/>
    </location>
</feature>
<dbReference type="InterPro" id="IPR004046">
    <property type="entry name" value="GST_C"/>
</dbReference>
<dbReference type="GO" id="GO:0006749">
    <property type="term" value="P:glutathione metabolic process"/>
    <property type="evidence" value="ECO:0007669"/>
    <property type="project" value="TreeGrafter"/>
</dbReference>
<dbReference type="PROSITE" id="PS50404">
    <property type="entry name" value="GST_NTER"/>
    <property type="match status" value="1"/>
</dbReference>
<dbReference type="GO" id="GO:0004364">
    <property type="term" value="F:glutathione transferase activity"/>
    <property type="evidence" value="ECO:0007669"/>
    <property type="project" value="TreeGrafter"/>
</dbReference>
<dbReference type="RefSeq" id="XP_028138962.1">
    <property type="nucleotide sequence ID" value="XM_028283161.1"/>
</dbReference>
<comment type="similarity">
    <text evidence="2">Belongs to the GST superfamily.</text>
</comment>
<dbReference type="CDD" id="cd03045">
    <property type="entry name" value="GST_N_Delta_Epsilon"/>
    <property type="match status" value="1"/>
</dbReference>
<dbReference type="CDD" id="cd03177">
    <property type="entry name" value="GST_C_Delta_Epsilon"/>
    <property type="match status" value="1"/>
</dbReference>
<dbReference type="PANTHER" id="PTHR43969:SF9">
    <property type="entry name" value="GLUTATHIONE S TRANSFERASE D10, ISOFORM A-RELATED"/>
    <property type="match status" value="1"/>
</dbReference>
<dbReference type="SFLD" id="SFLDG00358">
    <property type="entry name" value="Main_(cytGST)"/>
    <property type="match status" value="1"/>
</dbReference>
<accession>A0A6P7FW11</accession>
<evidence type="ECO:0000259" key="4">
    <source>
        <dbReference type="PROSITE" id="PS50405"/>
    </source>
</evidence>
<evidence type="ECO:0000259" key="3">
    <source>
        <dbReference type="PROSITE" id="PS50404"/>
    </source>
</evidence>
<dbReference type="Pfam" id="PF02798">
    <property type="entry name" value="GST_N"/>
    <property type="match status" value="1"/>
</dbReference>
<evidence type="ECO:0000256" key="2">
    <source>
        <dbReference type="RuleBase" id="RU003494"/>
    </source>
</evidence>
<dbReference type="SUPFAM" id="SSF47616">
    <property type="entry name" value="GST C-terminal domain-like"/>
    <property type="match status" value="1"/>
</dbReference>
<dbReference type="Gene3D" id="1.20.1050.10">
    <property type="match status" value="1"/>
</dbReference>
<dbReference type="Pfam" id="PF00043">
    <property type="entry name" value="GST_C"/>
    <property type="match status" value="1"/>
</dbReference>
<sequence length="216" mass="24379">MPIDCYYVPGGAPSRNVLLAAKACGVELNLKYMDLMSGEQMSPEFLKLNPLHTVPTINDNGFVLFESRAIMTYLADQYGKDDNLYPKDPKKRAIVDQRLYFDMSTMYGRLADYYYPVIFGGASYDPEKLEKIKEAFSFLDQLIDNNDFAAGSNLTLADLALASSVSTYELLGFDFSSYKNVVRWFEKAKATIPGYEEANAEPLQQFKALMEKLAKK</sequence>
<dbReference type="InterPro" id="IPR004045">
    <property type="entry name" value="Glutathione_S-Trfase_N"/>
</dbReference>
<gene>
    <name evidence="5" type="primary">LOC114333303</name>
</gene>
<dbReference type="InterPro" id="IPR036282">
    <property type="entry name" value="Glutathione-S-Trfase_C_sf"/>
</dbReference>
<dbReference type="InterPro" id="IPR036249">
    <property type="entry name" value="Thioredoxin-like_sf"/>
</dbReference>
<dbReference type="PANTHER" id="PTHR43969">
    <property type="entry name" value="GLUTATHIONE S TRANSFERASE D10, ISOFORM A-RELATED"/>
    <property type="match status" value="1"/>
</dbReference>
<dbReference type="InterPro" id="IPR040079">
    <property type="entry name" value="Glutathione_S-Trfase"/>
</dbReference>
<feature type="domain" description="GST C-terminal" evidence="4">
    <location>
        <begin position="88"/>
        <end position="209"/>
    </location>
</feature>
<dbReference type="PROSITE" id="PS50405">
    <property type="entry name" value="GST_CTER"/>
    <property type="match status" value="1"/>
</dbReference>
<dbReference type="SUPFAM" id="SSF52833">
    <property type="entry name" value="Thioredoxin-like"/>
    <property type="match status" value="1"/>
</dbReference>
<comment type="subunit">
    <text evidence="1">Homodimer.</text>
</comment>
<proteinExistence type="inferred from homology"/>
<dbReference type="InParanoid" id="A0A6P7FW11"/>
<dbReference type="Gene3D" id="3.40.30.10">
    <property type="entry name" value="Glutaredoxin"/>
    <property type="match status" value="1"/>
</dbReference>
<dbReference type="SFLD" id="SFLDS00019">
    <property type="entry name" value="Glutathione_Transferase_(cytos"/>
    <property type="match status" value="1"/>
</dbReference>
<reference evidence="5" key="1">
    <citation type="submission" date="2025-08" db="UniProtKB">
        <authorList>
            <consortium name="RefSeq"/>
        </authorList>
    </citation>
    <scope>IDENTIFICATION</scope>
    <source>
        <tissue evidence="5">Whole insect</tissue>
    </source>
</reference>